<dbReference type="Proteomes" id="UP000281474">
    <property type="component" value="Unassembled WGS sequence"/>
</dbReference>
<evidence type="ECO:0000313" key="2">
    <source>
        <dbReference type="Proteomes" id="UP000281474"/>
    </source>
</evidence>
<comment type="caution">
    <text evidence="1">The sequence shown here is derived from an EMBL/GenBank/DDBJ whole genome shotgun (WGS) entry which is preliminary data.</text>
</comment>
<proteinExistence type="predicted"/>
<reference evidence="1 2" key="1">
    <citation type="submission" date="2018-09" db="EMBL/GenBank/DDBJ databases">
        <title>Phylogeny of the Shewanellaceae, and recommendation for two new genera, Pseudoshewanella and Parashewanella.</title>
        <authorList>
            <person name="Wang G."/>
        </authorList>
    </citation>
    <scope>NUCLEOTIDE SEQUENCE [LARGE SCALE GENOMIC DNA]</scope>
    <source>
        <strain evidence="1 2">C51</strain>
    </source>
</reference>
<organism evidence="1 2">
    <name type="scientific">Parashewanella curva</name>
    <dbReference type="NCBI Taxonomy" id="2338552"/>
    <lineage>
        <taxon>Bacteria</taxon>
        <taxon>Pseudomonadati</taxon>
        <taxon>Pseudomonadota</taxon>
        <taxon>Gammaproteobacteria</taxon>
        <taxon>Alteromonadales</taxon>
        <taxon>Shewanellaceae</taxon>
        <taxon>Parashewanella</taxon>
    </lineage>
</organism>
<evidence type="ECO:0000313" key="1">
    <source>
        <dbReference type="EMBL" id="RLV59013.1"/>
    </source>
</evidence>
<gene>
    <name evidence="1" type="ORF">D5018_14385</name>
</gene>
<name>A0A3L8PWL8_9GAMM</name>
<dbReference type="AlphaFoldDB" id="A0A3L8PWL8"/>
<keyword evidence="2" id="KW-1185">Reference proteome</keyword>
<protein>
    <submittedName>
        <fullName evidence="1">Uncharacterized protein</fullName>
    </submittedName>
</protein>
<accession>A0A3L8PWL8</accession>
<dbReference type="RefSeq" id="WP_121839697.1">
    <property type="nucleotide sequence ID" value="NZ_ML014796.1"/>
</dbReference>
<dbReference type="EMBL" id="QZEI01000047">
    <property type="protein sequence ID" value="RLV59013.1"/>
    <property type="molecule type" value="Genomic_DNA"/>
</dbReference>
<sequence length="130" mass="15418">MTIEMSQNAILQYIIWDNLESNDTDQNDCRTYRRPQSQIPVIWYSPSDNKYTINKIKENQQRFVKFLSRYDISKMTQDEMRSYLECASDKVEKGAVDDSKVYKQTTNHGRIITLGYFSGRNSLYYISSRQ</sequence>